<protein>
    <recommendedName>
        <fullName evidence="4">CCHC-type domain-containing protein</fullName>
    </recommendedName>
</protein>
<dbReference type="AlphaFoldDB" id="A0A2H3C6M4"/>
<evidence type="ECO:0000256" key="3">
    <source>
        <dbReference type="SAM" id="MobiDB-lite"/>
    </source>
</evidence>
<accession>A0A2H3C6M4</accession>
<evidence type="ECO:0000256" key="2">
    <source>
        <dbReference type="PROSITE-ProRule" id="PRU00047"/>
    </source>
</evidence>
<dbReference type="InterPro" id="IPR036875">
    <property type="entry name" value="Znf_CCHC_sf"/>
</dbReference>
<dbReference type="EMBL" id="KZ293423">
    <property type="protein sequence ID" value="PBK71773.1"/>
    <property type="molecule type" value="Genomic_DNA"/>
</dbReference>
<dbReference type="PROSITE" id="PS50158">
    <property type="entry name" value="ZF_CCHC"/>
    <property type="match status" value="1"/>
</dbReference>
<dbReference type="STRING" id="1076256.A0A2H3C6M4"/>
<dbReference type="GO" id="GO:0006397">
    <property type="term" value="P:mRNA processing"/>
    <property type="evidence" value="ECO:0007669"/>
    <property type="project" value="UniProtKB-KW"/>
</dbReference>
<gene>
    <name evidence="5" type="ORF">ARMSODRAFT_1016761</name>
</gene>
<keyword evidence="2" id="KW-0862">Zinc</keyword>
<evidence type="ECO:0000313" key="6">
    <source>
        <dbReference type="Proteomes" id="UP000218334"/>
    </source>
</evidence>
<keyword evidence="1" id="KW-0507">mRNA processing</keyword>
<keyword evidence="2" id="KW-0863">Zinc-finger</keyword>
<sequence>MELAERKVRHIEELRLEMEDAERAHDAHVQFWNLPVQNKGKAPDHSQPSGPPIPEWQKLLHERTNRHYAKDAPHLSIKPMLLAPPKPFKGDHNDIECFTGNCAAYFETFTSYFQLCSQMVPFTASHFEGSAKDWWVHKQQEFWSSTDWDPILLRYQYPERDEFLTLLNAQFRDPTVEEVHKKRMFDLWMGNGAANSYFQELEKEAKLAGQRYDEGERGMMVKAVRLGIPELYSKFIAMTSFNMPHTYQEWKARVLVMYEERQKKWVFDQTTGTSCDMRPPHKGPSTTATSNKAGSMTSSSLAKPMSSATPWEPGTGRWQPVRTTTYGRAGEPMDIGKLHTEGRCFWCHKKGHLGKDCPKKQDYKDICSVQMVPEQEKTELKVEEVKE</sequence>
<dbReference type="GO" id="GO:0008270">
    <property type="term" value="F:zinc ion binding"/>
    <property type="evidence" value="ECO:0007669"/>
    <property type="project" value="UniProtKB-KW"/>
</dbReference>
<evidence type="ECO:0000256" key="1">
    <source>
        <dbReference type="ARBA" id="ARBA00022664"/>
    </source>
</evidence>
<feature type="compositionally biased region" description="Polar residues" evidence="3">
    <location>
        <begin position="284"/>
        <end position="309"/>
    </location>
</feature>
<dbReference type="GO" id="GO:0003676">
    <property type="term" value="F:nucleic acid binding"/>
    <property type="evidence" value="ECO:0007669"/>
    <property type="project" value="InterPro"/>
</dbReference>
<reference evidence="6" key="1">
    <citation type="journal article" date="2017" name="Nat. Ecol. Evol.">
        <title>Genome expansion and lineage-specific genetic innovations in the forest pathogenic fungi Armillaria.</title>
        <authorList>
            <person name="Sipos G."/>
            <person name="Prasanna A.N."/>
            <person name="Walter M.C."/>
            <person name="O'Connor E."/>
            <person name="Balint B."/>
            <person name="Krizsan K."/>
            <person name="Kiss B."/>
            <person name="Hess J."/>
            <person name="Varga T."/>
            <person name="Slot J."/>
            <person name="Riley R."/>
            <person name="Boka B."/>
            <person name="Rigling D."/>
            <person name="Barry K."/>
            <person name="Lee J."/>
            <person name="Mihaltcheva S."/>
            <person name="LaButti K."/>
            <person name="Lipzen A."/>
            <person name="Waldron R."/>
            <person name="Moloney N.M."/>
            <person name="Sperisen C."/>
            <person name="Kredics L."/>
            <person name="Vagvoelgyi C."/>
            <person name="Patrignani A."/>
            <person name="Fitzpatrick D."/>
            <person name="Nagy I."/>
            <person name="Doyle S."/>
            <person name="Anderson J.B."/>
            <person name="Grigoriev I.V."/>
            <person name="Gueldener U."/>
            <person name="Muensterkoetter M."/>
            <person name="Nagy L.G."/>
        </authorList>
    </citation>
    <scope>NUCLEOTIDE SEQUENCE [LARGE SCALE GENOMIC DNA]</scope>
    <source>
        <strain evidence="6">28-4</strain>
    </source>
</reference>
<evidence type="ECO:0000313" key="5">
    <source>
        <dbReference type="EMBL" id="PBK71773.1"/>
    </source>
</evidence>
<organism evidence="5 6">
    <name type="scientific">Armillaria solidipes</name>
    <dbReference type="NCBI Taxonomy" id="1076256"/>
    <lineage>
        <taxon>Eukaryota</taxon>
        <taxon>Fungi</taxon>
        <taxon>Dikarya</taxon>
        <taxon>Basidiomycota</taxon>
        <taxon>Agaricomycotina</taxon>
        <taxon>Agaricomycetes</taxon>
        <taxon>Agaricomycetidae</taxon>
        <taxon>Agaricales</taxon>
        <taxon>Marasmiineae</taxon>
        <taxon>Physalacriaceae</taxon>
        <taxon>Armillaria</taxon>
    </lineage>
</organism>
<name>A0A2H3C6M4_9AGAR</name>
<dbReference type="Gene3D" id="4.10.60.10">
    <property type="entry name" value="Zinc finger, CCHC-type"/>
    <property type="match status" value="1"/>
</dbReference>
<evidence type="ECO:0000259" key="4">
    <source>
        <dbReference type="PROSITE" id="PS50158"/>
    </source>
</evidence>
<keyword evidence="2" id="KW-0479">Metal-binding</keyword>
<dbReference type="InterPro" id="IPR001878">
    <property type="entry name" value="Znf_CCHC"/>
</dbReference>
<keyword evidence="6" id="KW-1185">Reference proteome</keyword>
<feature type="region of interest" description="Disordered" evidence="3">
    <location>
        <begin position="270"/>
        <end position="329"/>
    </location>
</feature>
<proteinExistence type="predicted"/>
<dbReference type="Proteomes" id="UP000218334">
    <property type="component" value="Unassembled WGS sequence"/>
</dbReference>
<dbReference type="SUPFAM" id="SSF57756">
    <property type="entry name" value="Retrovirus zinc finger-like domains"/>
    <property type="match status" value="1"/>
</dbReference>
<feature type="domain" description="CCHC-type" evidence="4">
    <location>
        <begin position="343"/>
        <end position="359"/>
    </location>
</feature>